<feature type="transmembrane region" description="Helical" evidence="1">
    <location>
        <begin position="39"/>
        <end position="63"/>
    </location>
</feature>
<organism evidence="2 3">
    <name type="scientific">Pricia mediterranea</name>
    <dbReference type="NCBI Taxonomy" id="3076079"/>
    <lineage>
        <taxon>Bacteria</taxon>
        <taxon>Pseudomonadati</taxon>
        <taxon>Bacteroidota</taxon>
        <taxon>Flavobacteriia</taxon>
        <taxon>Flavobacteriales</taxon>
        <taxon>Flavobacteriaceae</taxon>
        <taxon>Pricia</taxon>
    </lineage>
</organism>
<evidence type="ECO:0000313" key="2">
    <source>
        <dbReference type="EMBL" id="MDT7830317.1"/>
    </source>
</evidence>
<dbReference type="RefSeq" id="WP_314016564.1">
    <property type="nucleotide sequence ID" value="NZ_JAVTTP010000001.1"/>
</dbReference>
<accession>A0ABU3L9G2</accession>
<name>A0ABU3L9G2_9FLAO</name>
<sequence>MHTDKALLVKGIKYLAYTIALMFTAPVVIYQAFKNQEHSWYWPVLIIGLILGIAAIAMGFYSIKVFLDALFRKKEDSR</sequence>
<gene>
    <name evidence="2" type="ORF">RQM65_16735</name>
</gene>
<keyword evidence="3" id="KW-1185">Reference proteome</keyword>
<protein>
    <submittedName>
        <fullName evidence="2">DUF6095 family protein</fullName>
    </submittedName>
</protein>
<keyword evidence="1" id="KW-0812">Transmembrane</keyword>
<dbReference type="InterPro" id="IPR046077">
    <property type="entry name" value="DUF6095"/>
</dbReference>
<keyword evidence="1" id="KW-1133">Transmembrane helix</keyword>
<dbReference type="EMBL" id="JAVTTP010000001">
    <property type="protein sequence ID" value="MDT7830317.1"/>
    <property type="molecule type" value="Genomic_DNA"/>
</dbReference>
<feature type="transmembrane region" description="Helical" evidence="1">
    <location>
        <begin position="12"/>
        <end position="33"/>
    </location>
</feature>
<dbReference type="Pfam" id="PF19589">
    <property type="entry name" value="DUF6095"/>
    <property type="match status" value="1"/>
</dbReference>
<keyword evidence="1" id="KW-0472">Membrane</keyword>
<dbReference type="Proteomes" id="UP001250656">
    <property type="component" value="Unassembled WGS sequence"/>
</dbReference>
<reference evidence="2 3" key="1">
    <citation type="submission" date="2023-09" db="EMBL/GenBank/DDBJ databases">
        <title>Novel taxa isolated from Blanes Bay.</title>
        <authorList>
            <person name="Rey-Velasco X."/>
            <person name="Lucena T."/>
        </authorList>
    </citation>
    <scope>NUCLEOTIDE SEQUENCE [LARGE SCALE GENOMIC DNA]</scope>
    <source>
        <strain evidence="2 3">S334</strain>
    </source>
</reference>
<proteinExistence type="predicted"/>
<evidence type="ECO:0000313" key="3">
    <source>
        <dbReference type="Proteomes" id="UP001250656"/>
    </source>
</evidence>
<comment type="caution">
    <text evidence="2">The sequence shown here is derived from an EMBL/GenBank/DDBJ whole genome shotgun (WGS) entry which is preliminary data.</text>
</comment>
<evidence type="ECO:0000256" key="1">
    <source>
        <dbReference type="SAM" id="Phobius"/>
    </source>
</evidence>